<evidence type="ECO:0000313" key="1">
    <source>
        <dbReference type="EMBL" id="KAK1149247.1"/>
    </source>
</evidence>
<reference evidence="1 2" key="1">
    <citation type="journal article" date="2023" name="ACS Omega">
        <title>Identification of the Neoaspergillic Acid Biosynthesis Gene Cluster by Establishing an In Vitro CRISPR-Ribonucleoprotein Genetic System in Aspergillus melleus.</title>
        <authorList>
            <person name="Yuan B."/>
            <person name="Grau M.F."/>
            <person name="Murata R.M."/>
            <person name="Torok T."/>
            <person name="Venkateswaran K."/>
            <person name="Stajich J.E."/>
            <person name="Wang C.C.C."/>
        </authorList>
    </citation>
    <scope>NUCLEOTIDE SEQUENCE [LARGE SCALE GENOMIC DNA]</scope>
    <source>
        <strain evidence="1 2">IMV 1140</strain>
    </source>
</reference>
<evidence type="ECO:0000313" key="2">
    <source>
        <dbReference type="Proteomes" id="UP001177260"/>
    </source>
</evidence>
<protein>
    <submittedName>
        <fullName evidence="1">Uncharacterized protein</fullName>
    </submittedName>
</protein>
<dbReference type="EMBL" id="JAOPJF010000004">
    <property type="protein sequence ID" value="KAK1149247.1"/>
    <property type="molecule type" value="Genomic_DNA"/>
</dbReference>
<accession>A0ACC3BF38</accession>
<proteinExistence type="predicted"/>
<dbReference type="Proteomes" id="UP001177260">
    <property type="component" value="Unassembled WGS sequence"/>
</dbReference>
<organism evidence="1 2">
    <name type="scientific">Aspergillus melleus</name>
    <dbReference type="NCBI Taxonomy" id="138277"/>
    <lineage>
        <taxon>Eukaryota</taxon>
        <taxon>Fungi</taxon>
        <taxon>Dikarya</taxon>
        <taxon>Ascomycota</taxon>
        <taxon>Pezizomycotina</taxon>
        <taxon>Eurotiomycetes</taxon>
        <taxon>Eurotiomycetidae</taxon>
        <taxon>Eurotiales</taxon>
        <taxon>Aspergillaceae</taxon>
        <taxon>Aspergillus</taxon>
        <taxon>Aspergillus subgen. Circumdati</taxon>
    </lineage>
</organism>
<name>A0ACC3BF38_9EURO</name>
<gene>
    <name evidence="1" type="ORF">N8T08_006468</name>
</gene>
<keyword evidence="2" id="KW-1185">Reference proteome</keyword>
<comment type="caution">
    <text evidence="1">The sequence shown here is derived from an EMBL/GenBank/DDBJ whole genome shotgun (WGS) entry which is preliminary data.</text>
</comment>
<sequence length="441" mass="49901">MLKTRNLFKKNSYQPANDALHQDDTHLSAYSDVEFVSLPIPQHPRWELSQALFGVMGGYAIETRYQTCDGEEHTLRRLVTADGLSVLARIGQLPAITLSDIEERSKADIFAKSIVVGQIIWFALQVFGRLGQNLPVTPLETHTAIHVGCTILVYIIWSHKPYNLTRSIVVKGPQAQNIGALFSFCDISRDVYRQQWYRYEEERIEYWKARIIQASRGGSTFSSPPQAPISMSLRQTLQHYQLEPSLNAPDKLSQDIEILHALAESAIQGLRYIESRGCSALDNAPSGNLKFLRNSAENFAIRSVWGGWSTDIGHEPSLAKGIHVIFNVLYGGSHLAAWSSFFPSPVESWLWRGSALFLTTVPLWGLLWILWWRGVRSQHKWLYLIRDGGLDIVAAPFFFAILVIYTLARCYFLVEALMSLRLLPSNAYSGVQWTSFFPHVS</sequence>